<dbReference type="Gene3D" id="3.30.420.250">
    <property type="match status" value="1"/>
</dbReference>
<dbReference type="OrthoDB" id="658622at2"/>
<keyword evidence="2" id="KW-1185">Reference proteome</keyword>
<gene>
    <name evidence="1" type="ORF">FRX97_04355</name>
</gene>
<comment type="caution">
    <text evidence="1">The sequence shown here is derived from an EMBL/GenBank/DDBJ whole genome shotgun (WGS) entry which is preliminary data.</text>
</comment>
<proteinExistence type="predicted"/>
<dbReference type="EMBL" id="VORB01000003">
    <property type="protein sequence ID" value="TXC81754.1"/>
    <property type="molecule type" value="Genomic_DNA"/>
</dbReference>
<dbReference type="CDD" id="cd24013">
    <property type="entry name" value="ASKHA_ATPase_BT3980-like"/>
    <property type="match status" value="1"/>
</dbReference>
<sequence length="269" mass="30865">METGQESKILESFNSFAKKRSILSIVFFSSTVQISWRLPEAEVWSEVISLPFNQDQVSVDQIHRVKKFTEGYRIGQNQVYIGISSRMYTIVPRELYDPAKKGEYLIKNTGAKPIELGSVITSPVQILDSYIVFNISNTLDHFLNNHFPGMVLLHEKQSLVAAALSRPESSERQMVVNFSGNHFDIIVVDQRKVKFFNSFSLMSTEDVLYYLLFVTEKLGYDVKSLKIQLFGKIPEQIDKEALLKYLPITSNVDEENEFLSLKFLPRCES</sequence>
<dbReference type="Gene3D" id="3.30.420.260">
    <property type="match status" value="1"/>
</dbReference>
<dbReference type="InterPro" id="IPR024213">
    <property type="entry name" value="DUF3822"/>
</dbReference>
<reference evidence="1 2" key="1">
    <citation type="submission" date="2019-08" db="EMBL/GenBank/DDBJ databases">
        <title>Genome of Luteibaculum oceani JCM 18817.</title>
        <authorList>
            <person name="Bowman J.P."/>
        </authorList>
    </citation>
    <scope>NUCLEOTIDE SEQUENCE [LARGE SCALE GENOMIC DNA]</scope>
    <source>
        <strain evidence="1 2">JCM 18817</strain>
    </source>
</reference>
<dbReference type="Proteomes" id="UP000321168">
    <property type="component" value="Unassembled WGS sequence"/>
</dbReference>
<accession>A0A5C6VAC3</accession>
<evidence type="ECO:0000313" key="2">
    <source>
        <dbReference type="Proteomes" id="UP000321168"/>
    </source>
</evidence>
<name>A0A5C6VAC3_9FLAO</name>
<protein>
    <submittedName>
        <fullName evidence="1">DUF3822 family protein</fullName>
    </submittedName>
</protein>
<dbReference type="Pfam" id="PF12864">
    <property type="entry name" value="DUF3822"/>
    <property type="match status" value="1"/>
</dbReference>
<dbReference type="AlphaFoldDB" id="A0A5C6VAC3"/>
<organism evidence="1 2">
    <name type="scientific">Luteibaculum oceani</name>
    <dbReference type="NCBI Taxonomy" id="1294296"/>
    <lineage>
        <taxon>Bacteria</taxon>
        <taxon>Pseudomonadati</taxon>
        <taxon>Bacteroidota</taxon>
        <taxon>Flavobacteriia</taxon>
        <taxon>Flavobacteriales</taxon>
        <taxon>Luteibaculaceae</taxon>
        <taxon>Luteibaculum</taxon>
    </lineage>
</organism>
<evidence type="ECO:0000313" key="1">
    <source>
        <dbReference type="EMBL" id="TXC81754.1"/>
    </source>
</evidence>